<dbReference type="EMBL" id="CP033972">
    <property type="protein sequence ID" value="AZG46472.1"/>
    <property type="molecule type" value="Genomic_DNA"/>
</dbReference>
<keyword evidence="1" id="KW-0808">Transferase</keyword>
<dbReference type="SUPFAM" id="SSF53335">
    <property type="entry name" value="S-adenosyl-L-methionine-dependent methyltransferases"/>
    <property type="match status" value="1"/>
</dbReference>
<accession>A0A3G8JPL9</accession>
<dbReference type="OrthoDB" id="9795085at2"/>
<gene>
    <name evidence="1" type="primary">tam_3</name>
    <name evidence="1" type="ORF">D7316_03073</name>
</gene>
<dbReference type="Gene3D" id="3.40.50.150">
    <property type="entry name" value="Vaccinia Virus protein VP39"/>
    <property type="match status" value="1"/>
</dbReference>
<dbReference type="Proteomes" id="UP000271469">
    <property type="component" value="Chromosome"/>
</dbReference>
<dbReference type="CDD" id="cd02440">
    <property type="entry name" value="AdoMet_MTases"/>
    <property type="match status" value="1"/>
</dbReference>
<proteinExistence type="predicted"/>
<protein>
    <submittedName>
        <fullName evidence="1">Putative trans-aconitate 2-methyltransferase</fullName>
        <ecNumber evidence="1">2.1.1.144</ecNumber>
    </submittedName>
</protein>
<name>A0A3G8JPL9_9ACTN</name>
<evidence type="ECO:0000313" key="1">
    <source>
        <dbReference type="EMBL" id="AZG46472.1"/>
    </source>
</evidence>
<dbReference type="KEGG" id="gom:D7316_03073"/>
<organism evidence="1 2">
    <name type="scientific">Gordonia insulae</name>
    <dbReference type="NCBI Taxonomy" id="2420509"/>
    <lineage>
        <taxon>Bacteria</taxon>
        <taxon>Bacillati</taxon>
        <taxon>Actinomycetota</taxon>
        <taxon>Actinomycetes</taxon>
        <taxon>Mycobacteriales</taxon>
        <taxon>Gordoniaceae</taxon>
        <taxon>Gordonia</taxon>
    </lineage>
</organism>
<keyword evidence="1" id="KW-0489">Methyltransferase</keyword>
<evidence type="ECO:0000313" key="2">
    <source>
        <dbReference type="Proteomes" id="UP000271469"/>
    </source>
</evidence>
<dbReference type="InterPro" id="IPR029063">
    <property type="entry name" value="SAM-dependent_MTases_sf"/>
</dbReference>
<dbReference type="Gene3D" id="1.10.150.290">
    <property type="entry name" value="S-adenosyl-L-methionine-dependent methyltransferases"/>
    <property type="match status" value="1"/>
</dbReference>
<sequence>MQTWDPDRYLQFSDARARPYLDLIAQIPTSPSTIIDLGCGPGHLTRHLRALWPEAQVLGIDSSPTMIDQAIRENTDALANYDIADAAEWTPDMPVDLIVSNAMFQWVPDQFSVIDRLLGHLNEGGVFALQVPDNSDSATHRSLAELAEDPRFADRLHDVRRISSLGAAEYLAFFTERGFSTNAWSTTYMHVLHGDDPVYDWISGTAARPYLLALEDSDRETFVDELKERLRQAYPAKSWGTVLPFRRTFAVAAPSS</sequence>
<reference evidence="1 2" key="1">
    <citation type="submission" date="2018-11" db="EMBL/GenBank/DDBJ databases">
        <title>Gordonia insulae sp. nov., isolated from an island soil.</title>
        <authorList>
            <person name="Kim Y.S."/>
            <person name="Kim S.B."/>
        </authorList>
    </citation>
    <scope>NUCLEOTIDE SEQUENCE [LARGE SCALE GENOMIC DNA]</scope>
    <source>
        <strain evidence="1 2">MMS17-SY073</strain>
    </source>
</reference>
<dbReference type="EC" id="2.1.1.144" evidence="1"/>
<dbReference type="InterPro" id="IPR023149">
    <property type="entry name" value="Trans_acon_MeTrfase_C"/>
</dbReference>
<dbReference type="AlphaFoldDB" id="A0A3G8JPL9"/>
<dbReference type="PANTHER" id="PTHR43861">
    <property type="entry name" value="TRANS-ACONITATE 2-METHYLTRANSFERASE-RELATED"/>
    <property type="match status" value="1"/>
</dbReference>
<dbReference type="Pfam" id="PF13489">
    <property type="entry name" value="Methyltransf_23"/>
    <property type="match status" value="1"/>
</dbReference>
<dbReference type="RefSeq" id="WP_124708971.1">
    <property type="nucleotide sequence ID" value="NZ_CP033972.1"/>
</dbReference>
<dbReference type="GO" id="GO:0032259">
    <property type="term" value="P:methylation"/>
    <property type="evidence" value="ECO:0007669"/>
    <property type="project" value="UniProtKB-KW"/>
</dbReference>
<dbReference type="PANTHER" id="PTHR43861:SF1">
    <property type="entry name" value="TRANS-ACONITATE 2-METHYLTRANSFERASE"/>
    <property type="match status" value="1"/>
</dbReference>
<keyword evidence="2" id="KW-1185">Reference proteome</keyword>
<dbReference type="GO" id="GO:0030798">
    <property type="term" value="F:trans-aconitate 2-methyltransferase activity"/>
    <property type="evidence" value="ECO:0007669"/>
    <property type="project" value="UniProtKB-EC"/>
</dbReference>